<dbReference type="GO" id="GO:0016853">
    <property type="term" value="F:isomerase activity"/>
    <property type="evidence" value="ECO:0007669"/>
    <property type="project" value="InterPro"/>
</dbReference>
<accession>A0A5R9E4P9</accession>
<gene>
    <name evidence="3" type="ORF">FEF34_15165</name>
</gene>
<evidence type="ECO:0000259" key="2">
    <source>
        <dbReference type="Pfam" id="PF18678"/>
    </source>
</evidence>
<proteinExistence type="predicted"/>
<dbReference type="InterPro" id="IPR041013">
    <property type="entry name" value="AOC-like"/>
</dbReference>
<dbReference type="GO" id="GO:0017000">
    <property type="term" value="P:antibiotic biosynthetic process"/>
    <property type="evidence" value="ECO:0007669"/>
    <property type="project" value="InterPro"/>
</dbReference>
<evidence type="ECO:0000313" key="3">
    <source>
        <dbReference type="EMBL" id="TLQ44287.1"/>
    </source>
</evidence>
<dbReference type="OrthoDB" id="5193845at2"/>
<dbReference type="Gene3D" id="2.40.480.10">
    <property type="entry name" value="Allene oxide cyclase-like"/>
    <property type="match status" value="1"/>
</dbReference>
<dbReference type="RefSeq" id="WP_138053662.1">
    <property type="nucleotide sequence ID" value="NZ_VAWE01000001.1"/>
</dbReference>
<dbReference type="AlphaFoldDB" id="A0A5R9E4P9"/>
<organism evidence="3 4">
    <name type="scientific">Streptomyces marianii</name>
    <dbReference type="NCBI Taxonomy" id="1817406"/>
    <lineage>
        <taxon>Bacteria</taxon>
        <taxon>Bacillati</taxon>
        <taxon>Actinomycetota</taxon>
        <taxon>Actinomycetes</taxon>
        <taxon>Kitasatosporales</taxon>
        <taxon>Streptomycetaceae</taxon>
        <taxon>Streptomyces</taxon>
    </lineage>
</organism>
<dbReference type="EMBL" id="VAWE01000001">
    <property type="protein sequence ID" value="TLQ44287.1"/>
    <property type="molecule type" value="Genomic_DNA"/>
</dbReference>
<feature type="signal peptide" evidence="1">
    <location>
        <begin position="1"/>
        <end position="29"/>
    </location>
</feature>
<evidence type="ECO:0000256" key="1">
    <source>
        <dbReference type="SAM" id="SignalP"/>
    </source>
</evidence>
<protein>
    <recommendedName>
        <fullName evidence="2">Allene oxide cyclase barrel-like domain-containing protein</fullName>
    </recommendedName>
</protein>
<feature type="domain" description="Allene oxide cyclase barrel-like" evidence="2">
    <location>
        <begin position="73"/>
        <end position="151"/>
    </location>
</feature>
<dbReference type="Pfam" id="PF18678">
    <property type="entry name" value="AOC_like"/>
    <property type="match status" value="1"/>
</dbReference>
<keyword evidence="4" id="KW-1185">Reference proteome</keyword>
<dbReference type="InterPro" id="IPR044859">
    <property type="entry name" value="Allene_oxi_cyc_Dirigent"/>
</dbReference>
<keyword evidence="1" id="KW-0732">Signal</keyword>
<evidence type="ECO:0000313" key="4">
    <source>
        <dbReference type="Proteomes" id="UP000305921"/>
    </source>
</evidence>
<comment type="caution">
    <text evidence="3">The sequence shown here is derived from an EMBL/GenBank/DDBJ whole genome shotgun (WGS) entry which is preliminary data.</text>
</comment>
<feature type="chain" id="PRO_5024401623" description="Allene oxide cyclase barrel-like domain-containing protein" evidence="1">
    <location>
        <begin position="30"/>
        <end position="165"/>
    </location>
</feature>
<name>A0A5R9E4P9_9ACTN</name>
<dbReference type="Proteomes" id="UP000305921">
    <property type="component" value="Unassembled WGS sequence"/>
</dbReference>
<reference evidence="3 4" key="1">
    <citation type="submission" date="2019-05" db="EMBL/GenBank/DDBJ databases">
        <title>Streptomyces marianii sp. nov., a novel marine actinomycete from southern coast of India.</title>
        <authorList>
            <person name="Iniyan A.M."/>
            <person name="Wink J."/>
            <person name="Ramprasad E."/>
            <person name="Ramana C.V."/>
            <person name="Bunk B."/>
            <person name="Sproer C."/>
            <person name="Joseph F.-J.R.S."/>
            <person name="Vincent S.G.P."/>
        </authorList>
    </citation>
    <scope>NUCLEOTIDE SEQUENCE [LARGE SCALE GENOMIC DNA]</scope>
    <source>
        <strain evidence="3 4">ICN19</strain>
    </source>
</reference>
<sequence length="165" mass="17278">MNLLRPKGALAVGALALSAAMLTPATAMATEEATPGGGKVLDIVSQTTGAFGVPPAAVAGTQFGFTGVNYLYDTGKPFGTHGVQCLIMAVEAPDVVSQCIETFDTPRGQITVQGIKTDRGNRQPDEFTEAVTGGTGHYAHVTGYADFSRLDVSSYRVVFHLRNVK</sequence>